<organism evidence="1 2">
    <name type="scientific">Flagellimonas lutimaris</name>
    <dbReference type="NCBI Taxonomy" id="475082"/>
    <lineage>
        <taxon>Bacteria</taxon>
        <taxon>Pseudomonadati</taxon>
        <taxon>Bacteroidota</taxon>
        <taxon>Flavobacteriia</taxon>
        <taxon>Flavobacteriales</taxon>
        <taxon>Flavobacteriaceae</taxon>
        <taxon>Flagellimonas</taxon>
    </lineage>
</organism>
<proteinExistence type="predicted"/>
<name>A0A3A1N709_9FLAO</name>
<reference evidence="1 2" key="1">
    <citation type="submission" date="2018-08" db="EMBL/GenBank/DDBJ databases">
        <title>Proposal of Muricauda 72 sp.nov. and Muricauda NH166 sp.nov., isolated from seawater.</title>
        <authorList>
            <person name="Cheng H."/>
            <person name="Wu Y.-H."/>
            <person name="Guo L.-L."/>
            <person name="Xu X.-W."/>
        </authorList>
    </citation>
    <scope>NUCLEOTIDE SEQUENCE [LARGE SCALE GENOMIC DNA]</scope>
    <source>
        <strain evidence="1 2">KCTC 22173</strain>
    </source>
</reference>
<comment type="caution">
    <text evidence="1">The sequence shown here is derived from an EMBL/GenBank/DDBJ whole genome shotgun (WGS) entry which is preliminary data.</text>
</comment>
<dbReference type="EMBL" id="QXFH01000076">
    <property type="protein sequence ID" value="RIV31547.1"/>
    <property type="molecule type" value="Genomic_DNA"/>
</dbReference>
<keyword evidence="2" id="KW-1185">Reference proteome</keyword>
<evidence type="ECO:0000313" key="2">
    <source>
        <dbReference type="Proteomes" id="UP000266067"/>
    </source>
</evidence>
<accession>A0A3A1N709</accession>
<protein>
    <submittedName>
        <fullName evidence="1">Uncharacterized protein</fullName>
    </submittedName>
</protein>
<evidence type="ECO:0000313" key="1">
    <source>
        <dbReference type="EMBL" id="RIV31547.1"/>
    </source>
</evidence>
<gene>
    <name evidence="1" type="ORF">D2V08_13965</name>
</gene>
<dbReference type="AlphaFoldDB" id="A0A3A1N709"/>
<dbReference type="Proteomes" id="UP000266067">
    <property type="component" value="Unassembled WGS sequence"/>
</dbReference>
<sequence length="61" mass="7030">MEPSCAMHFCPGGTKKKSKRIACWRNATDHICPVWPVFIGIGWDMEKWAKDVFHGKRPQSQ</sequence>